<gene>
    <name evidence="3" type="ORF">N799_13905</name>
</gene>
<keyword evidence="2" id="KW-0812">Transmembrane</keyword>
<name>A0A0A0F408_9GAMM</name>
<dbReference type="EMBL" id="AVPT01000005">
    <property type="protein sequence ID" value="KGM57098.1"/>
    <property type="molecule type" value="Genomic_DNA"/>
</dbReference>
<dbReference type="RefSeq" id="WP_036208400.1">
    <property type="nucleotide sequence ID" value="NZ_AVPT01000005.1"/>
</dbReference>
<evidence type="ECO:0000256" key="2">
    <source>
        <dbReference type="SAM" id="Phobius"/>
    </source>
</evidence>
<accession>A0A0A0F408</accession>
<sequence>MFGYRAAKYWAAVGALFAVGTWLSLSNNVLVALAFAGLTAACLLVAASCLLVPPRPPHREDDGHDHTDAAPRRRNWRP</sequence>
<keyword evidence="2" id="KW-0472">Membrane</keyword>
<evidence type="ECO:0000256" key="1">
    <source>
        <dbReference type="SAM" id="MobiDB-lite"/>
    </source>
</evidence>
<dbReference type="Proteomes" id="UP000029989">
    <property type="component" value="Unassembled WGS sequence"/>
</dbReference>
<proteinExistence type="predicted"/>
<organism evidence="3 4">
    <name type="scientific">Lysobacter arseniciresistens ZS79</name>
    <dbReference type="NCBI Taxonomy" id="913325"/>
    <lineage>
        <taxon>Bacteria</taxon>
        <taxon>Pseudomonadati</taxon>
        <taxon>Pseudomonadota</taxon>
        <taxon>Gammaproteobacteria</taxon>
        <taxon>Lysobacterales</taxon>
        <taxon>Lysobacteraceae</taxon>
        <taxon>Novilysobacter</taxon>
    </lineage>
</organism>
<feature type="region of interest" description="Disordered" evidence="1">
    <location>
        <begin position="55"/>
        <end position="78"/>
    </location>
</feature>
<comment type="caution">
    <text evidence="3">The sequence shown here is derived from an EMBL/GenBank/DDBJ whole genome shotgun (WGS) entry which is preliminary data.</text>
</comment>
<dbReference type="STRING" id="913325.N799_13905"/>
<evidence type="ECO:0000313" key="3">
    <source>
        <dbReference type="EMBL" id="KGM57098.1"/>
    </source>
</evidence>
<dbReference type="AlphaFoldDB" id="A0A0A0F408"/>
<keyword evidence="2" id="KW-1133">Transmembrane helix</keyword>
<feature type="transmembrane region" description="Helical" evidence="2">
    <location>
        <begin position="7"/>
        <end position="25"/>
    </location>
</feature>
<protein>
    <submittedName>
        <fullName evidence="3">Uncharacterized protein</fullName>
    </submittedName>
</protein>
<reference evidence="3 4" key="1">
    <citation type="journal article" date="2015" name="Stand. Genomic Sci.">
        <title>Genomic information of the arsenic-resistant bacterium Lysobacter arseniciresistens type strain ZS79(T) and comparison of Lysobacter draft genomes.</title>
        <authorList>
            <person name="Liu L."/>
            <person name="Zhang S."/>
            <person name="Luo M."/>
            <person name="Wang G."/>
        </authorList>
    </citation>
    <scope>NUCLEOTIDE SEQUENCE [LARGE SCALE GENOMIC DNA]</scope>
    <source>
        <strain evidence="3 4">ZS79</strain>
    </source>
</reference>
<keyword evidence="4" id="KW-1185">Reference proteome</keyword>
<feature type="compositionally biased region" description="Basic and acidic residues" evidence="1">
    <location>
        <begin position="57"/>
        <end position="71"/>
    </location>
</feature>
<feature type="transmembrane region" description="Helical" evidence="2">
    <location>
        <begin position="31"/>
        <end position="52"/>
    </location>
</feature>
<evidence type="ECO:0000313" key="4">
    <source>
        <dbReference type="Proteomes" id="UP000029989"/>
    </source>
</evidence>